<dbReference type="EMBL" id="FPHB01000041">
    <property type="protein sequence ID" value="SFV57898.1"/>
    <property type="molecule type" value="Genomic_DNA"/>
</dbReference>
<evidence type="ECO:0000313" key="2">
    <source>
        <dbReference type="EMBL" id="SFV57898.1"/>
    </source>
</evidence>
<dbReference type="AlphaFoldDB" id="A0A1W1BWB5"/>
<dbReference type="SUPFAM" id="SSF69618">
    <property type="entry name" value="HemD-like"/>
    <property type="match status" value="1"/>
</dbReference>
<organism evidence="2">
    <name type="scientific">hydrothermal vent metagenome</name>
    <dbReference type="NCBI Taxonomy" id="652676"/>
    <lineage>
        <taxon>unclassified sequences</taxon>
        <taxon>metagenomes</taxon>
        <taxon>ecological metagenomes</taxon>
    </lineage>
</organism>
<dbReference type="InterPro" id="IPR003754">
    <property type="entry name" value="4pyrrol_synth_uPrphyn_synth"/>
</dbReference>
<dbReference type="CDD" id="cd06578">
    <property type="entry name" value="HemD"/>
    <property type="match status" value="1"/>
</dbReference>
<dbReference type="GO" id="GO:0033014">
    <property type="term" value="P:tetrapyrrole biosynthetic process"/>
    <property type="evidence" value="ECO:0007669"/>
    <property type="project" value="InterPro"/>
</dbReference>
<evidence type="ECO:0000259" key="1">
    <source>
        <dbReference type="Pfam" id="PF02602"/>
    </source>
</evidence>
<proteinExistence type="predicted"/>
<gene>
    <name evidence="2" type="ORF">MNB_SM-7-1430</name>
</gene>
<dbReference type="Pfam" id="PF02602">
    <property type="entry name" value="HEM4"/>
    <property type="match status" value="1"/>
</dbReference>
<protein>
    <submittedName>
        <fullName evidence="2">Uroporphyrinogen-III synthase</fullName>
        <ecNumber evidence="2">4.2.1.75</ecNumber>
    </submittedName>
</protein>
<name>A0A1W1BWB5_9ZZZZ</name>
<reference evidence="2" key="1">
    <citation type="submission" date="2016-10" db="EMBL/GenBank/DDBJ databases">
        <authorList>
            <person name="de Groot N.N."/>
        </authorList>
    </citation>
    <scope>NUCLEOTIDE SEQUENCE</scope>
</reference>
<feature type="domain" description="Tetrapyrrole biosynthesis uroporphyrinogen III synthase" evidence="1">
    <location>
        <begin position="31"/>
        <end position="205"/>
    </location>
</feature>
<dbReference type="EC" id="4.2.1.75" evidence="2"/>
<keyword evidence="2" id="KW-0456">Lyase</keyword>
<accession>A0A1W1BWB5</accession>
<sequence length="213" mass="23870">MKLPIYLFSVSSHPEAMHINSLTVAFFKPKIDFTQTDYLILTSKQAVKALEQYDKEEFIQKKALCISKATAKAYKELGGEVLEVGKGYGDTLVDAIKNYPKTTKWLYLRAEVVASDFADVLREDGYAIKEAILYKSECSKEILDAKVKRDAILIFTSPSSIKCYLKTHPLFSSQKIIVIGKTTAKALPKDIDYILSPNTTVESCIQIAKKLTL</sequence>
<dbReference type="InterPro" id="IPR036108">
    <property type="entry name" value="4pyrrol_syn_uPrphyn_synt_sf"/>
</dbReference>
<dbReference type="GO" id="GO:0004852">
    <property type="term" value="F:uroporphyrinogen-III synthase activity"/>
    <property type="evidence" value="ECO:0007669"/>
    <property type="project" value="UniProtKB-EC"/>
</dbReference>
<dbReference type="Gene3D" id="3.40.50.10090">
    <property type="match status" value="2"/>
</dbReference>